<dbReference type="InterPro" id="IPR010982">
    <property type="entry name" value="Lambda_DNA-bd_dom_sf"/>
</dbReference>
<dbReference type="Proteomes" id="UP000298358">
    <property type="component" value="Unassembled WGS sequence"/>
</dbReference>
<dbReference type="GO" id="GO:0003677">
    <property type="term" value="F:DNA binding"/>
    <property type="evidence" value="ECO:0007669"/>
    <property type="project" value="InterPro"/>
</dbReference>
<comment type="caution">
    <text evidence="1">The sequence shown here is derived from an EMBL/GenBank/DDBJ whole genome shotgun (WGS) entry which is preliminary data.</text>
</comment>
<evidence type="ECO:0000313" key="2">
    <source>
        <dbReference type="Proteomes" id="UP000298358"/>
    </source>
</evidence>
<sequence length="163" mass="18463">MAHTAEQIVSSDFLTYQQIADDLGVAAASVRHYNTLAEMERAAGNPKGKVLFPERVYIPGIRQPFFRADEYAMWKKARQATNRSARGRRTHLESTDRLEVNMLLNDRIRNALSEAKISQGTVAHTIGLSPSAVQFRLAGKSRWQRSEVEAIERLTQQQILDRP</sequence>
<keyword evidence="2" id="KW-1185">Reference proteome</keyword>
<gene>
    <name evidence="1" type="ORF">E4U02_15390</name>
</gene>
<evidence type="ECO:0000313" key="1">
    <source>
        <dbReference type="EMBL" id="TFU29831.1"/>
    </source>
</evidence>
<proteinExistence type="predicted"/>
<accession>A0A4Y9FL29</accession>
<reference evidence="1 2" key="1">
    <citation type="submission" date="2019-03" db="EMBL/GenBank/DDBJ databases">
        <title>Diversity of the mouse oral microbiome.</title>
        <authorList>
            <person name="Joseph S."/>
            <person name="Aduse-Opoku J."/>
            <person name="Curtis M."/>
            <person name="Wade W."/>
            <person name="Hashim A."/>
        </authorList>
    </citation>
    <scope>NUCLEOTIDE SEQUENCE [LARGE SCALE GENOMIC DNA]</scope>
    <source>
        <strain evidence="1 2">P1012</strain>
    </source>
</reference>
<protein>
    <submittedName>
        <fullName evidence="1">Uncharacterized protein</fullName>
    </submittedName>
</protein>
<dbReference type="AlphaFoldDB" id="A0A4Y9FL29"/>
<dbReference type="SUPFAM" id="SSF47413">
    <property type="entry name" value="lambda repressor-like DNA-binding domains"/>
    <property type="match status" value="1"/>
</dbReference>
<dbReference type="RefSeq" id="WP_135115682.1">
    <property type="nucleotide sequence ID" value="NZ_JADGLL010000078.1"/>
</dbReference>
<dbReference type="EMBL" id="SPQB01000078">
    <property type="protein sequence ID" value="TFU29831.1"/>
    <property type="molecule type" value="Genomic_DNA"/>
</dbReference>
<organism evidence="1 2">
    <name type="scientific">Microbacterium paludicola</name>
    <dbReference type="NCBI Taxonomy" id="300019"/>
    <lineage>
        <taxon>Bacteria</taxon>
        <taxon>Bacillati</taxon>
        <taxon>Actinomycetota</taxon>
        <taxon>Actinomycetes</taxon>
        <taxon>Micrococcales</taxon>
        <taxon>Microbacteriaceae</taxon>
        <taxon>Microbacterium</taxon>
    </lineage>
</organism>
<name>A0A4Y9FL29_9MICO</name>